<keyword evidence="11" id="KW-1185">Reference proteome</keyword>
<evidence type="ECO:0000256" key="7">
    <source>
        <dbReference type="ARBA" id="ARBA00048539"/>
    </source>
</evidence>
<dbReference type="GO" id="GO:0032267">
    <property type="term" value="F:tRNA(Ile)-lysidine synthase activity"/>
    <property type="evidence" value="ECO:0007669"/>
    <property type="project" value="UniProtKB-EC"/>
</dbReference>
<evidence type="ECO:0000256" key="8">
    <source>
        <dbReference type="HAMAP-Rule" id="MF_01161"/>
    </source>
</evidence>
<keyword evidence="2 8" id="KW-0963">Cytoplasm</keyword>
<dbReference type="GO" id="GO:0005737">
    <property type="term" value="C:cytoplasm"/>
    <property type="evidence" value="ECO:0007669"/>
    <property type="project" value="UniProtKB-SubCell"/>
</dbReference>
<comment type="similarity">
    <text evidence="8">Belongs to the tRNA(Ile)-lysidine synthase family.</text>
</comment>
<dbReference type="CDD" id="cd01992">
    <property type="entry name" value="TilS_N"/>
    <property type="match status" value="1"/>
</dbReference>
<dbReference type="PANTHER" id="PTHR43033:SF1">
    <property type="entry name" value="TRNA(ILE)-LYSIDINE SYNTHASE-RELATED"/>
    <property type="match status" value="1"/>
</dbReference>
<dbReference type="GO" id="GO:0006400">
    <property type="term" value="P:tRNA modification"/>
    <property type="evidence" value="ECO:0007669"/>
    <property type="project" value="UniProtKB-UniRule"/>
</dbReference>
<dbReference type="SUPFAM" id="SSF52402">
    <property type="entry name" value="Adenine nucleotide alpha hydrolases-like"/>
    <property type="match status" value="1"/>
</dbReference>
<dbReference type="InterPro" id="IPR012796">
    <property type="entry name" value="Lysidine-tRNA-synth_C"/>
</dbReference>
<dbReference type="Proteomes" id="UP000218677">
    <property type="component" value="Unassembled WGS sequence"/>
</dbReference>
<dbReference type="Gene3D" id="3.40.50.620">
    <property type="entry name" value="HUPs"/>
    <property type="match status" value="1"/>
</dbReference>
<evidence type="ECO:0000256" key="6">
    <source>
        <dbReference type="ARBA" id="ARBA00022840"/>
    </source>
</evidence>
<evidence type="ECO:0000256" key="4">
    <source>
        <dbReference type="ARBA" id="ARBA00022694"/>
    </source>
</evidence>
<dbReference type="NCBIfam" id="TIGR02432">
    <property type="entry name" value="lysidine_TilS_N"/>
    <property type="match status" value="1"/>
</dbReference>
<evidence type="ECO:0000259" key="9">
    <source>
        <dbReference type="SMART" id="SM00977"/>
    </source>
</evidence>
<dbReference type="InterPro" id="IPR012795">
    <property type="entry name" value="tRNA_Ile_lys_synt_N"/>
</dbReference>
<dbReference type="Pfam" id="PF09179">
    <property type="entry name" value="TilS"/>
    <property type="match status" value="1"/>
</dbReference>
<sequence length="427" mass="47104">MAPQLPKPLLRLLNNALAETPPGRTIWVALSGGLDSSLLLTLSAQVCQSAGRTLHAIHINHGLQSAANAFAAHCQTLCDALGVPLVTANVVVDTHGEGLEGAARRARYQAFIQHIPAGDTLWLAQHQDDQAETLLLAALRGSGIRGLAGMPYRREWQGITLLRPWLSVSRRTLTDAAHVLALSWCEDPTNRDVAFDRNRLRHLVMPQLQVRWPEAVCSLAKSAQHAGEADQLLAEYATNELSSLATGTYRLDAAALSQRSVPRQRLLVRTFCQQLGFPTPPKKRLESLLAQLAAANDAQVKVEWQGIEARVWRQCLYLMPALQPLPAWETVWDGQPGLPTPLGELNVSMPMARSVTLRWRQGGEVINLPGRGRRDVKRLLQESELPPWERLRLVVVIEGDACIGVIQLPDRVLWQAKDVVFVTTPAR</sequence>
<proteinExistence type="inferred from homology"/>
<organism evidence="10 11">
    <name type="scientific">Vreelandella nigrificans</name>
    <dbReference type="NCBI Taxonomy" id="2042704"/>
    <lineage>
        <taxon>Bacteria</taxon>
        <taxon>Pseudomonadati</taxon>
        <taxon>Pseudomonadota</taxon>
        <taxon>Gammaproteobacteria</taxon>
        <taxon>Oceanospirillales</taxon>
        <taxon>Halomonadaceae</taxon>
        <taxon>Vreelandella</taxon>
    </lineage>
</organism>
<dbReference type="SUPFAM" id="SSF82829">
    <property type="entry name" value="MesJ substrate recognition domain-like"/>
    <property type="match status" value="1"/>
</dbReference>
<dbReference type="InterPro" id="IPR011063">
    <property type="entry name" value="TilS/TtcA_N"/>
</dbReference>
<dbReference type="InterPro" id="IPR015262">
    <property type="entry name" value="tRNA_Ile_lys_synt_subst-bd"/>
</dbReference>
<dbReference type="PANTHER" id="PTHR43033">
    <property type="entry name" value="TRNA(ILE)-LYSIDINE SYNTHASE-RELATED"/>
    <property type="match status" value="1"/>
</dbReference>
<dbReference type="InterPro" id="IPR014729">
    <property type="entry name" value="Rossmann-like_a/b/a_fold"/>
</dbReference>
<dbReference type="RefSeq" id="WP_096650274.1">
    <property type="nucleotide sequence ID" value="NZ_NWUX01000002.1"/>
</dbReference>
<comment type="catalytic activity">
    <reaction evidence="7 8">
        <text>cytidine(34) in tRNA(Ile2) + L-lysine + ATP = lysidine(34) in tRNA(Ile2) + AMP + diphosphate + H(+)</text>
        <dbReference type="Rhea" id="RHEA:43744"/>
        <dbReference type="Rhea" id="RHEA-COMP:10625"/>
        <dbReference type="Rhea" id="RHEA-COMP:10670"/>
        <dbReference type="ChEBI" id="CHEBI:15378"/>
        <dbReference type="ChEBI" id="CHEBI:30616"/>
        <dbReference type="ChEBI" id="CHEBI:32551"/>
        <dbReference type="ChEBI" id="CHEBI:33019"/>
        <dbReference type="ChEBI" id="CHEBI:82748"/>
        <dbReference type="ChEBI" id="CHEBI:83665"/>
        <dbReference type="ChEBI" id="CHEBI:456215"/>
        <dbReference type="EC" id="6.3.4.19"/>
    </reaction>
</comment>
<dbReference type="EMBL" id="NWUX01000002">
    <property type="protein sequence ID" value="PCF96802.1"/>
    <property type="molecule type" value="Genomic_DNA"/>
</dbReference>
<keyword evidence="4 8" id="KW-0819">tRNA processing</keyword>
<dbReference type="GO" id="GO:0005524">
    <property type="term" value="F:ATP binding"/>
    <property type="evidence" value="ECO:0007669"/>
    <property type="project" value="UniProtKB-UniRule"/>
</dbReference>
<dbReference type="SMART" id="SM00977">
    <property type="entry name" value="TilS_C"/>
    <property type="match status" value="1"/>
</dbReference>
<evidence type="ECO:0000313" key="10">
    <source>
        <dbReference type="EMBL" id="PCF96802.1"/>
    </source>
</evidence>
<dbReference type="Pfam" id="PF11734">
    <property type="entry name" value="TilS_C"/>
    <property type="match status" value="1"/>
</dbReference>
<keyword evidence="6 8" id="KW-0067">ATP-binding</keyword>
<accession>A0A2A4HPH3</accession>
<feature type="binding site" evidence="8">
    <location>
        <begin position="31"/>
        <end position="36"/>
    </location>
    <ligand>
        <name>ATP</name>
        <dbReference type="ChEBI" id="CHEBI:30616"/>
    </ligand>
</feature>
<evidence type="ECO:0000313" key="11">
    <source>
        <dbReference type="Proteomes" id="UP000218677"/>
    </source>
</evidence>
<reference evidence="11" key="1">
    <citation type="submission" date="2017-09" db="EMBL/GenBank/DDBJ databases">
        <authorList>
            <person name="Cho G.-S."/>
            <person name="Oguntoyinbo F.A."/>
            <person name="Cnockaert M."/>
            <person name="Kabisch J."/>
            <person name="Neve H."/>
            <person name="Bockelmann W."/>
            <person name="Wenning M."/>
            <person name="Franz C.M."/>
            <person name="Vandamme P."/>
        </authorList>
    </citation>
    <scope>NUCLEOTIDE SEQUENCE [LARGE SCALE GENOMIC DNA]</scope>
    <source>
        <strain evidence="11">MBT G8648</strain>
    </source>
</reference>
<dbReference type="NCBIfam" id="TIGR02433">
    <property type="entry name" value="lysidine_TilS_C"/>
    <property type="match status" value="1"/>
</dbReference>
<comment type="function">
    <text evidence="8">Ligates lysine onto the cytidine present at position 34 of the AUA codon-specific tRNA(Ile) that contains the anticodon CAU, in an ATP-dependent manner. Cytidine is converted to lysidine, thus changing the amino acid specificity of the tRNA from methionine to isoleucine.</text>
</comment>
<dbReference type="Gene3D" id="1.20.59.20">
    <property type="match status" value="1"/>
</dbReference>
<name>A0A2A4HPH3_9GAMM</name>
<comment type="domain">
    <text evidence="8">The N-terminal region contains the highly conserved SGGXDS motif, predicted to be a P-loop motif involved in ATP binding.</text>
</comment>
<dbReference type="Pfam" id="PF01171">
    <property type="entry name" value="ATP_bind_3"/>
    <property type="match status" value="1"/>
</dbReference>
<evidence type="ECO:0000256" key="5">
    <source>
        <dbReference type="ARBA" id="ARBA00022741"/>
    </source>
</evidence>
<keyword evidence="3 8" id="KW-0436">Ligase</keyword>
<protein>
    <recommendedName>
        <fullName evidence="8">tRNA(Ile)-lysidine synthase</fullName>
        <ecNumber evidence="8">6.3.4.19</ecNumber>
    </recommendedName>
    <alternativeName>
        <fullName evidence="8">tRNA(Ile)-2-lysyl-cytidine synthase</fullName>
    </alternativeName>
    <alternativeName>
        <fullName evidence="8">tRNA(Ile)-lysidine synthetase</fullName>
    </alternativeName>
</protein>
<dbReference type="InterPro" id="IPR012094">
    <property type="entry name" value="tRNA_Ile_lys_synt"/>
</dbReference>
<feature type="domain" description="Lysidine-tRNA(Ile) synthetase C-terminal" evidence="9">
    <location>
        <begin position="355"/>
        <end position="414"/>
    </location>
</feature>
<dbReference type="HAMAP" id="MF_01161">
    <property type="entry name" value="tRNA_Ile_lys_synt"/>
    <property type="match status" value="1"/>
</dbReference>
<gene>
    <name evidence="8 10" type="primary">tilS</name>
    <name evidence="10" type="ORF">CPA45_03575</name>
</gene>
<dbReference type="OrthoDB" id="9807403at2"/>
<comment type="subcellular location">
    <subcellularLocation>
        <location evidence="1 8">Cytoplasm</location>
    </subcellularLocation>
</comment>
<evidence type="ECO:0000256" key="1">
    <source>
        <dbReference type="ARBA" id="ARBA00004496"/>
    </source>
</evidence>
<evidence type="ECO:0000256" key="3">
    <source>
        <dbReference type="ARBA" id="ARBA00022598"/>
    </source>
</evidence>
<dbReference type="SUPFAM" id="SSF56037">
    <property type="entry name" value="PheT/TilS domain"/>
    <property type="match status" value="1"/>
</dbReference>
<dbReference type="EC" id="6.3.4.19" evidence="8"/>
<dbReference type="AlphaFoldDB" id="A0A2A4HPH3"/>
<comment type="caution">
    <text evidence="10">The sequence shown here is derived from an EMBL/GenBank/DDBJ whole genome shotgun (WGS) entry which is preliminary data.</text>
</comment>
<keyword evidence="5 8" id="KW-0547">Nucleotide-binding</keyword>
<evidence type="ECO:0000256" key="2">
    <source>
        <dbReference type="ARBA" id="ARBA00022490"/>
    </source>
</evidence>